<dbReference type="InterPro" id="IPR002487">
    <property type="entry name" value="TF_Kbox"/>
</dbReference>
<sequence length="219" mass="25047">LCDAYVGLIIFSTKGKLFEFSSDSSLETILERYERYSHAERQLRLPNGSQPQESSSWSTELPKLTNRMEILERNIRNSMGEDLDPLSLRELQNLEQQLDIGLKRIRTRKNQMMHEAISDMHKKAKALQEENNLMTRKLKERENMLAKRTNLEEQANNGLNSTTNFLAMAPSPRPPLPSHTAEASQSRGVVEEVSGTQTRPTTTNTCIPPWMLNHPNQQS</sequence>
<accession>A0A0B4U4Q8</accession>
<name>A0A0B4U4Q8_FICCA</name>
<evidence type="ECO:0000256" key="3">
    <source>
        <dbReference type="ARBA" id="ARBA00023125"/>
    </source>
</evidence>
<dbReference type="GO" id="GO:0003700">
    <property type="term" value="F:DNA-binding transcription factor activity"/>
    <property type="evidence" value="ECO:0007669"/>
    <property type="project" value="InterPro"/>
</dbReference>
<dbReference type="InterPro" id="IPR036879">
    <property type="entry name" value="TF_MADSbox_sf"/>
</dbReference>
<dbReference type="GO" id="GO:0046983">
    <property type="term" value="F:protein dimerization activity"/>
    <property type="evidence" value="ECO:0007669"/>
    <property type="project" value="InterPro"/>
</dbReference>
<evidence type="ECO:0000256" key="1">
    <source>
        <dbReference type="ARBA" id="ARBA00004123"/>
    </source>
</evidence>
<dbReference type="Pfam" id="PF01486">
    <property type="entry name" value="K-box"/>
    <property type="match status" value="1"/>
</dbReference>
<dbReference type="EMBL" id="KJ506154">
    <property type="protein sequence ID" value="AJC01937.1"/>
    <property type="molecule type" value="mRNA"/>
</dbReference>
<evidence type="ECO:0000256" key="4">
    <source>
        <dbReference type="ARBA" id="ARBA00023163"/>
    </source>
</evidence>
<keyword evidence="4" id="KW-0804">Transcription</keyword>
<dbReference type="PANTHER" id="PTHR48019">
    <property type="entry name" value="SERUM RESPONSE FACTOR HOMOLOG"/>
    <property type="match status" value="1"/>
</dbReference>
<dbReference type="PROSITE" id="PS51297">
    <property type="entry name" value="K_BOX"/>
    <property type="match status" value="1"/>
</dbReference>
<evidence type="ECO:0000256" key="2">
    <source>
        <dbReference type="ARBA" id="ARBA00023015"/>
    </source>
</evidence>
<keyword evidence="5" id="KW-0539">Nucleus</keyword>
<feature type="coiled-coil region" evidence="6">
    <location>
        <begin position="117"/>
        <end position="154"/>
    </location>
</feature>
<evidence type="ECO:0000256" key="5">
    <source>
        <dbReference type="ARBA" id="ARBA00023242"/>
    </source>
</evidence>
<feature type="non-terminal residue" evidence="10">
    <location>
        <position position="1"/>
    </location>
</feature>
<comment type="subcellular location">
    <subcellularLocation>
        <location evidence="1">Nucleus</location>
    </subcellularLocation>
</comment>
<dbReference type="InterPro" id="IPR002100">
    <property type="entry name" value="TF_MADSbox"/>
</dbReference>
<protein>
    <submittedName>
        <fullName evidence="10">MADS-box protein</fullName>
    </submittedName>
</protein>
<evidence type="ECO:0000259" key="8">
    <source>
        <dbReference type="PROSITE" id="PS50066"/>
    </source>
</evidence>
<keyword evidence="6" id="KW-0175">Coiled coil</keyword>
<evidence type="ECO:0000313" key="10">
    <source>
        <dbReference type="EMBL" id="AJC01937.1"/>
    </source>
</evidence>
<feature type="domain" description="K-box" evidence="9">
    <location>
        <begin position="54"/>
        <end position="144"/>
    </location>
</feature>
<evidence type="ECO:0000259" key="9">
    <source>
        <dbReference type="PROSITE" id="PS51297"/>
    </source>
</evidence>
<dbReference type="GO" id="GO:0003677">
    <property type="term" value="F:DNA binding"/>
    <property type="evidence" value="ECO:0007669"/>
    <property type="project" value="UniProtKB-KW"/>
</dbReference>
<proteinExistence type="evidence at transcript level"/>
<organism evidence="10">
    <name type="scientific">Ficus carica</name>
    <name type="common">Common fig</name>
    <dbReference type="NCBI Taxonomy" id="3494"/>
    <lineage>
        <taxon>Eukaryota</taxon>
        <taxon>Viridiplantae</taxon>
        <taxon>Streptophyta</taxon>
        <taxon>Embryophyta</taxon>
        <taxon>Tracheophyta</taxon>
        <taxon>Spermatophyta</taxon>
        <taxon>Magnoliopsida</taxon>
        <taxon>eudicotyledons</taxon>
        <taxon>Gunneridae</taxon>
        <taxon>Pentapetalae</taxon>
        <taxon>rosids</taxon>
        <taxon>fabids</taxon>
        <taxon>Rosales</taxon>
        <taxon>Moraceae</taxon>
        <taxon>Ficeae</taxon>
        <taxon>Ficus</taxon>
    </lineage>
</organism>
<dbReference type="Gene3D" id="3.40.1810.10">
    <property type="entry name" value="Transcription factor, MADS-box"/>
    <property type="match status" value="1"/>
</dbReference>
<feature type="domain" description="MADS-box" evidence="8">
    <location>
        <begin position="1"/>
        <end position="24"/>
    </location>
</feature>
<dbReference type="InterPro" id="IPR050142">
    <property type="entry name" value="MADS-box/MEF2_TF"/>
</dbReference>
<feature type="compositionally biased region" description="Polar residues" evidence="7">
    <location>
        <begin position="194"/>
        <end position="206"/>
    </location>
</feature>
<evidence type="ECO:0000256" key="6">
    <source>
        <dbReference type="SAM" id="Coils"/>
    </source>
</evidence>
<gene>
    <name evidence="10" type="primary">MADS3</name>
</gene>
<evidence type="ECO:0000256" key="7">
    <source>
        <dbReference type="SAM" id="MobiDB-lite"/>
    </source>
</evidence>
<keyword evidence="3" id="KW-0238">DNA-binding</keyword>
<reference evidence="10" key="1">
    <citation type="journal article" date="2014" name="Tree Genet. Genomes">
        <title>High-throughput sequencing analysis of common fig (Ficus carica L.) transcriptome during fruit ripening.</title>
        <authorList>
            <person name="Freiman Z."/>
            <person name="Doron-Faigenboim A."/>
            <person name="Dasmohapatra R."/>
            <person name="Yablovitz Z."/>
            <person name="Flaishman M.A."/>
        </authorList>
    </citation>
    <scope>NUCLEOTIDE SEQUENCE</scope>
</reference>
<dbReference type="PROSITE" id="PS50066">
    <property type="entry name" value="MADS_BOX_2"/>
    <property type="match status" value="1"/>
</dbReference>
<dbReference type="SUPFAM" id="SSF55455">
    <property type="entry name" value="SRF-like"/>
    <property type="match status" value="1"/>
</dbReference>
<keyword evidence="2" id="KW-0805">Transcription regulation</keyword>
<feature type="region of interest" description="Disordered" evidence="7">
    <location>
        <begin position="171"/>
        <end position="219"/>
    </location>
</feature>
<dbReference type="AlphaFoldDB" id="A0A0B4U4Q8"/>
<dbReference type="GO" id="GO:0005634">
    <property type="term" value="C:nucleus"/>
    <property type="evidence" value="ECO:0007669"/>
    <property type="project" value="UniProtKB-SubCell"/>
</dbReference>